<keyword evidence="13" id="KW-0963">Cytoplasm</keyword>
<keyword evidence="6 13" id="KW-0862">Zinc</keyword>
<dbReference type="PATRIC" id="fig|679936.5.peg.1627"/>
<dbReference type="GO" id="GO:0002161">
    <property type="term" value="F:aminoacyl-tRNA deacylase activity"/>
    <property type="evidence" value="ECO:0007669"/>
    <property type="project" value="TreeGrafter"/>
</dbReference>
<feature type="binding site" evidence="13">
    <location>
        <position position="560"/>
    </location>
    <ligand>
        <name>Zn(2+)</name>
        <dbReference type="ChEBI" id="CHEBI:29105"/>
    </ligand>
</feature>
<dbReference type="GO" id="GO:0005829">
    <property type="term" value="C:cytosol"/>
    <property type="evidence" value="ECO:0007669"/>
    <property type="project" value="TreeGrafter"/>
</dbReference>
<dbReference type="InterPro" id="IPR018162">
    <property type="entry name" value="Ala-tRNA-ligase_IIc_anticod-bd"/>
</dbReference>
<evidence type="ECO:0000256" key="2">
    <source>
        <dbReference type="ARBA" id="ARBA00022555"/>
    </source>
</evidence>
<dbReference type="GO" id="GO:0006419">
    <property type="term" value="P:alanyl-tRNA aminoacylation"/>
    <property type="evidence" value="ECO:0007669"/>
    <property type="project" value="UniProtKB-UniRule"/>
</dbReference>
<evidence type="ECO:0000256" key="8">
    <source>
        <dbReference type="ARBA" id="ARBA00022884"/>
    </source>
</evidence>
<sequence length="872" mass="97226">MKASDIRQKFLQFFAAQGHQVVPSSPLVPAGDPTLLFTNAGMVQFKDVFLGKEKRSYSRAVTVQKCMRAGGKHNDLDQVGRTARHQTFFEMLGNFSFGDYFKRDAIDYAWRFLTGELGLDPAKLWITVFETDDEAYRLWQEVAGVPSDRIVRMGEKDNFWSMGDTGPCGPSSEIFVDRGEEYACGPQCGLGQCDCDRIQEIWNLVFMQYNRDETGTLTPLPRPSIDTGMGLERIAAYLQGVDSNFETDLIFPLIRTLEDMTGVSYDPGPEGMPFRVIADHIRAITFLLAEGVSFSNEGRGYVMRRILRRAMRYGRLLGFESPFLYQLVPVVGEIMGDAYPEVTNGQTVIQELVKNEENRFLATLSAGMRVLAQKLESLQPGAVLSGEDAFQLYDTFGFPLDLTRDVADEHQVRVDEAQFEVLMQEQRERARQNRGKTVQHLPAPGPTTFWGYETLELDNEPIQAIFLGDDRVERLETGDQGWVYLARTPFYPEGGGQVGDTGWITTATGLAEVLDTLKSGETIWHVVAVRQGFVKSGQPAQLRVSVEKRLAAMRNHTGTHLLHAALRQILGEGVHQTGSLVAPDRLRFDFSYPRPLTREQVTAIEDLVNEWILQDLPVHKAEMGKDEALAQGALAFFGDKYGERVRVVTVPGASQELCGGTHCTRTGEIGLFAILEDSSVGAGSRRIEAVTGLNSLTAFRERRAVSDALLTLFNGTSLADIPDRVRQLQEEARQLADALREKERQARHERGRQLAAEAHLVGGYRWLVERVEDTASVEELREVLDGVKERVDGAVLVANHHDRVSLMVYFGERVRHLGHRARDVVKELARPIQGGGGGRDDVAQAGGRNPEGIARVLELAQHWVAENFDRAG</sequence>
<dbReference type="Gene3D" id="3.30.930.10">
    <property type="entry name" value="Bira Bifunctional Protein, Domain 2"/>
    <property type="match status" value="1"/>
</dbReference>
<feature type="binding site" evidence="13">
    <location>
        <position position="556"/>
    </location>
    <ligand>
        <name>Zn(2+)</name>
        <dbReference type="ChEBI" id="CHEBI:29105"/>
    </ligand>
</feature>
<evidence type="ECO:0000256" key="9">
    <source>
        <dbReference type="ARBA" id="ARBA00022917"/>
    </source>
</evidence>
<comment type="subcellular location">
    <subcellularLocation>
        <location evidence="13">Cytoplasm</location>
    </subcellularLocation>
</comment>
<dbReference type="FunFam" id="3.30.980.10:FF:000004">
    <property type="entry name" value="Alanine--tRNA ligase, cytoplasmic"/>
    <property type="match status" value="1"/>
</dbReference>
<keyword evidence="2 13" id="KW-0820">tRNA-binding</keyword>
<dbReference type="Gene3D" id="3.10.310.40">
    <property type="match status" value="1"/>
</dbReference>
<dbReference type="Pfam" id="PF01411">
    <property type="entry name" value="tRNA-synt_2c"/>
    <property type="match status" value="1"/>
</dbReference>
<dbReference type="GO" id="GO:0016740">
    <property type="term" value="F:transferase activity"/>
    <property type="evidence" value="ECO:0007669"/>
    <property type="project" value="UniProtKB-ARBA"/>
</dbReference>
<evidence type="ECO:0000256" key="5">
    <source>
        <dbReference type="ARBA" id="ARBA00022741"/>
    </source>
</evidence>
<dbReference type="NCBIfam" id="TIGR00344">
    <property type="entry name" value="alaS"/>
    <property type="match status" value="1"/>
</dbReference>
<comment type="domain">
    <text evidence="13">Consists of three domains; the N-terminal catalytic domain, the editing domain and the C-terminal C-Ala domain. The editing domain removes incorrectly charged amino acids, while the C-Ala domain, along with tRNA(Ala), serves as a bridge to cooperatively bring together the editing and aminoacylation centers thus stimulating deacylation of misacylated tRNAs.</text>
</comment>
<dbReference type="PROSITE" id="PS50860">
    <property type="entry name" value="AA_TRNA_LIGASE_II_ALA"/>
    <property type="match status" value="1"/>
</dbReference>
<evidence type="ECO:0000256" key="7">
    <source>
        <dbReference type="ARBA" id="ARBA00022840"/>
    </source>
</evidence>
<evidence type="ECO:0000256" key="12">
    <source>
        <dbReference type="ARBA" id="ARBA00048300"/>
    </source>
</evidence>
<dbReference type="Pfam" id="PF02272">
    <property type="entry name" value="DHHA1"/>
    <property type="match status" value="1"/>
</dbReference>
<evidence type="ECO:0000256" key="13">
    <source>
        <dbReference type="HAMAP-Rule" id="MF_00036"/>
    </source>
</evidence>
<name>G8TY94_SULAD</name>
<feature type="binding site" evidence="13">
    <location>
        <position position="662"/>
    </location>
    <ligand>
        <name>Zn(2+)</name>
        <dbReference type="ChEBI" id="CHEBI:29105"/>
    </ligand>
</feature>
<dbReference type="EC" id="6.1.1.7" evidence="13"/>
<gene>
    <name evidence="13" type="primary">alaS</name>
    <name evidence="15" type="ordered locus">Sulac_1561</name>
</gene>
<dbReference type="FunFam" id="3.10.310.40:FF:000001">
    <property type="entry name" value="Alanine--tRNA ligase"/>
    <property type="match status" value="1"/>
</dbReference>
<dbReference type="SUPFAM" id="SSF101353">
    <property type="entry name" value="Putative anticodon-binding domain of alanyl-tRNA synthetase (AlaRS)"/>
    <property type="match status" value="1"/>
</dbReference>
<organism evidence="15 16">
    <name type="scientific">Sulfobacillus acidophilus (strain ATCC 700253 / DSM 10332 / NAL)</name>
    <dbReference type="NCBI Taxonomy" id="679936"/>
    <lineage>
        <taxon>Bacteria</taxon>
        <taxon>Bacillati</taxon>
        <taxon>Bacillota</taxon>
        <taxon>Clostridia</taxon>
        <taxon>Eubacteriales</taxon>
        <taxon>Clostridiales Family XVII. Incertae Sedis</taxon>
        <taxon>Sulfobacillus</taxon>
    </lineage>
</organism>
<evidence type="ECO:0000313" key="16">
    <source>
        <dbReference type="Proteomes" id="UP000005439"/>
    </source>
</evidence>
<keyword evidence="16" id="KW-1185">Reference proteome</keyword>
<dbReference type="SUPFAM" id="SSF55681">
    <property type="entry name" value="Class II aaRS and biotin synthetases"/>
    <property type="match status" value="1"/>
</dbReference>
<comment type="similarity">
    <text evidence="1 13">Belongs to the class-II aminoacyl-tRNA synthetase family.</text>
</comment>
<dbReference type="KEGG" id="sap:Sulac_1561"/>
<keyword evidence="9 13" id="KW-0648">Protein biosynthesis</keyword>
<evidence type="ECO:0000256" key="4">
    <source>
        <dbReference type="ARBA" id="ARBA00022723"/>
    </source>
</evidence>
<dbReference type="Gene3D" id="3.30.980.10">
    <property type="entry name" value="Threonyl-trna Synthetase, Chain A, domain 2"/>
    <property type="match status" value="1"/>
</dbReference>
<dbReference type="InterPro" id="IPR009000">
    <property type="entry name" value="Transl_B-barrel_sf"/>
</dbReference>
<evidence type="ECO:0000259" key="14">
    <source>
        <dbReference type="PROSITE" id="PS50860"/>
    </source>
</evidence>
<evidence type="ECO:0000256" key="6">
    <source>
        <dbReference type="ARBA" id="ARBA00022833"/>
    </source>
</evidence>
<dbReference type="PANTHER" id="PTHR11777:SF9">
    <property type="entry name" value="ALANINE--TRNA LIGASE, CYTOPLASMIC"/>
    <property type="match status" value="1"/>
</dbReference>
<dbReference type="InterPro" id="IPR003156">
    <property type="entry name" value="DHHA1_dom"/>
</dbReference>
<dbReference type="InterPro" id="IPR018164">
    <property type="entry name" value="Ala-tRNA-synth_IIc_N"/>
</dbReference>
<feature type="domain" description="Alanyl-transfer RNA synthetases family profile" evidence="14">
    <location>
        <begin position="1"/>
        <end position="701"/>
    </location>
</feature>
<dbReference type="CDD" id="cd00673">
    <property type="entry name" value="AlaRS_core"/>
    <property type="match status" value="1"/>
</dbReference>
<dbReference type="STRING" id="679936.Sulac_1561"/>
<comment type="cofactor">
    <cofactor evidence="13">
        <name>Zn(2+)</name>
        <dbReference type="ChEBI" id="CHEBI:29105"/>
    </cofactor>
    <text evidence="13">Binds 1 zinc ion per subunit.</text>
</comment>
<dbReference type="Gene3D" id="2.40.30.130">
    <property type="match status" value="1"/>
</dbReference>
<dbReference type="InterPro" id="IPR050058">
    <property type="entry name" value="Ala-tRNA_ligase"/>
</dbReference>
<dbReference type="InterPro" id="IPR012947">
    <property type="entry name" value="tRNA_SAD"/>
</dbReference>
<dbReference type="GO" id="GO:0005524">
    <property type="term" value="F:ATP binding"/>
    <property type="evidence" value="ECO:0007669"/>
    <property type="project" value="UniProtKB-UniRule"/>
</dbReference>
<keyword evidence="4 13" id="KW-0479">Metal-binding</keyword>
<dbReference type="SUPFAM" id="SSF55186">
    <property type="entry name" value="ThrRS/AlaRS common domain"/>
    <property type="match status" value="1"/>
</dbReference>
<dbReference type="PRINTS" id="PR00980">
    <property type="entry name" value="TRNASYNTHALA"/>
</dbReference>
<evidence type="ECO:0000256" key="11">
    <source>
        <dbReference type="ARBA" id="ARBA00024779"/>
    </source>
</evidence>
<dbReference type="GO" id="GO:0004813">
    <property type="term" value="F:alanine-tRNA ligase activity"/>
    <property type="evidence" value="ECO:0007669"/>
    <property type="project" value="UniProtKB-UniRule"/>
</dbReference>
<keyword evidence="5 13" id="KW-0547">Nucleotide-binding</keyword>
<evidence type="ECO:0000256" key="10">
    <source>
        <dbReference type="ARBA" id="ARBA00023146"/>
    </source>
</evidence>
<reference evidence="16" key="1">
    <citation type="submission" date="2011-12" db="EMBL/GenBank/DDBJ databases">
        <title>The complete genome of chromosome of Sulfobacillus acidophilus DSM 10332.</title>
        <authorList>
            <person name="Lucas S."/>
            <person name="Han J."/>
            <person name="Lapidus A."/>
            <person name="Bruce D."/>
            <person name="Goodwin L."/>
            <person name="Pitluck S."/>
            <person name="Peters L."/>
            <person name="Kyrpides N."/>
            <person name="Mavromatis K."/>
            <person name="Ivanova N."/>
            <person name="Mikhailova N."/>
            <person name="Chertkov O."/>
            <person name="Saunders E."/>
            <person name="Detter J.C."/>
            <person name="Tapia R."/>
            <person name="Han C."/>
            <person name="Land M."/>
            <person name="Hauser L."/>
            <person name="Markowitz V."/>
            <person name="Cheng J.-F."/>
            <person name="Hugenholtz P."/>
            <person name="Woyke T."/>
            <person name="Wu D."/>
            <person name="Pukall R."/>
            <person name="Gehrich-Schroeter G."/>
            <person name="Schneider S."/>
            <person name="Klenk H.-P."/>
            <person name="Eisen J.A."/>
        </authorList>
    </citation>
    <scope>NUCLEOTIDE SEQUENCE [LARGE SCALE GENOMIC DNA]</scope>
    <source>
        <strain evidence="16">ATCC 700253 / DSM 10332 / NAL</strain>
    </source>
</reference>
<dbReference type="HAMAP" id="MF_00036_B">
    <property type="entry name" value="Ala_tRNA_synth_B"/>
    <property type="match status" value="1"/>
</dbReference>
<proteinExistence type="inferred from homology"/>
<dbReference type="SUPFAM" id="SSF50447">
    <property type="entry name" value="Translation proteins"/>
    <property type="match status" value="1"/>
</dbReference>
<dbReference type="GO" id="GO:0008270">
    <property type="term" value="F:zinc ion binding"/>
    <property type="evidence" value="ECO:0007669"/>
    <property type="project" value="UniProtKB-UniRule"/>
</dbReference>
<keyword evidence="10 13" id="KW-0030">Aminoacyl-tRNA synthetase</keyword>
<dbReference type="HOGENOM" id="CLU_004485_1_1_9"/>
<keyword evidence="3 13" id="KW-0436">Ligase</keyword>
<dbReference type="Pfam" id="PF07973">
    <property type="entry name" value="tRNA_SAD"/>
    <property type="match status" value="1"/>
</dbReference>
<keyword evidence="7 13" id="KW-0067">ATP-binding</keyword>
<dbReference type="InterPro" id="IPR023033">
    <property type="entry name" value="Ala_tRNA_ligase_euk/bac"/>
</dbReference>
<evidence type="ECO:0000313" key="15">
    <source>
        <dbReference type="EMBL" id="AEW05058.1"/>
    </source>
</evidence>
<dbReference type="SMART" id="SM00863">
    <property type="entry name" value="tRNA_SAD"/>
    <property type="match status" value="1"/>
</dbReference>
<feature type="binding site" evidence="13">
    <location>
        <position position="658"/>
    </location>
    <ligand>
        <name>Zn(2+)</name>
        <dbReference type="ChEBI" id="CHEBI:29105"/>
    </ligand>
</feature>
<dbReference type="InterPro" id="IPR045864">
    <property type="entry name" value="aa-tRNA-synth_II/BPL/LPL"/>
</dbReference>
<evidence type="ECO:0000256" key="3">
    <source>
        <dbReference type="ARBA" id="ARBA00022598"/>
    </source>
</evidence>
<dbReference type="FunFam" id="3.30.54.20:FF:000001">
    <property type="entry name" value="Alanine--tRNA ligase"/>
    <property type="match status" value="1"/>
</dbReference>
<keyword evidence="8 13" id="KW-0694">RNA-binding</keyword>
<dbReference type="Gene3D" id="3.30.54.20">
    <property type="match status" value="1"/>
</dbReference>
<dbReference type="InterPro" id="IPR002318">
    <property type="entry name" value="Ala-tRNA-lgiase_IIc"/>
</dbReference>
<reference evidence="15 16" key="2">
    <citation type="journal article" date="2012" name="Stand. Genomic Sci.">
        <title>Complete genome sequence of the moderately thermophilic mineral-sulfide-oxidizing firmicute Sulfobacillus acidophilus type strain (NAL(T)).</title>
        <authorList>
            <person name="Anderson I."/>
            <person name="Chertkov O."/>
            <person name="Chen A."/>
            <person name="Saunders E."/>
            <person name="Lapidus A."/>
            <person name="Nolan M."/>
            <person name="Lucas S."/>
            <person name="Hammon N."/>
            <person name="Deshpande S."/>
            <person name="Cheng J.F."/>
            <person name="Han C."/>
            <person name="Tapia R."/>
            <person name="Goodwin L.A."/>
            <person name="Pitluck S."/>
            <person name="Liolios K."/>
            <person name="Pagani I."/>
            <person name="Ivanova N."/>
            <person name="Mikhailova N."/>
            <person name="Pati A."/>
            <person name="Palaniappan K."/>
            <person name="Land M."/>
            <person name="Pan C."/>
            <person name="Rohde M."/>
            <person name="Pukall R."/>
            <person name="Goker M."/>
            <person name="Detter J.C."/>
            <person name="Woyke T."/>
            <person name="Bristow J."/>
            <person name="Eisen J.A."/>
            <person name="Markowitz V."/>
            <person name="Hugenholtz P."/>
            <person name="Kyrpides N.C."/>
            <person name="Klenk H.P."/>
            <person name="Mavromatis K."/>
        </authorList>
    </citation>
    <scope>NUCLEOTIDE SEQUENCE [LARGE SCALE GENOMIC DNA]</scope>
    <source>
        <strain evidence="16">ATCC 700253 / DSM 10332 / NAL</strain>
    </source>
</reference>
<protein>
    <recommendedName>
        <fullName evidence="13">Alanine--tRNA ligase</fullName>
        <ecNumber evidence="13">6.1.1.7</ecNumber>
    </recommendedName>
    <alternativeName>
        <fullName evidence="13">Alanyl-tRNA synthetase</fullName>
        <shortName evidence="13">AlaRS</shortName>
    </alternativeName>
</protein>
<dbReference type="GO" id="GO:0140096">
    <property type="term" value="F:catalytic activity, acting on a protein"/>
    <property type="evidence" value="ECO:0007669"/>
    <property type="project" value="UniProtKB-ARBA"/>
</dbReference>
<dbReference type="InterPro" id="IPR018163">
    <property type="entry name" value="Thr/Ala-tRNA-synth_IIc_edit"/>
</dbReference>
<comment type="function">
    <text evidence="11 13">Catalyzes the attachment of alanine to tRNA(Ala) in a two-step reaction: alanine is first activated by ATP to form Ala-AMP and then transferred to the acceptor end of tRNA(Ala). Also edits incorrectly charged Ser-tRNA(Ala) and Gly-tRNA(Ala) via its editing domain.</text>
</comment>
<dbReference type="EMBL" id="CP003179">
    <property type="protein sequence ID" value="AEW05058.1"/>
    <property type="molecule type" value="Genomic_DNA"/>
</dbReference>
<dbReference type="Proteomes" id="UP000005439">
    <property type="component" value="Chromosome"/>
</dbReference>
<evidence type="ECO:0000256" key="1">
    <source>
        <dbReference type="ARBA" id="ARBA00008226"/>
    </source>
</evidence>
<dbReference type="PANTHER" id="PTHR11777">
    <property type="entry name" value="ALANYL-TRNA SYNTHETASE"/>
    <property type="match status" value="1"/>
</dbReference>
<dbReference type="AlphaFoldDB" id="G8TY94"/>
<comment type="catalytic activity">
    <reaction evidence="12 13">
        <text>tRNA(Ala) + L-alanine + ATP = L-alanyl-tRNA(Ala) + AMP + diphosphate</text>
        <dbReference type="Rhea" id="RHEA:12540"/>
        <dbReference type="Rhea" id="RHEA-COMP:9657"/>
        <dbReference type="Rhea" id="RHEA-COMP:9923"/>
        <dbReference type="ChEBI" id="CHEBI:30616"/>
        <dbReference type="ChEBI" id="CHEBI:33019"/>
        <dbReference type="ChEBI" id="CHEBI:57972"/>
        <dbReference type="ChEBI" id="CHEBI:78442"/>
        <dbReference type="ChEBI" id="CHEBI:78497"/>
        <dbReference type="ChEBI" id="CHEBI:456215"/>
        <dbReference type="EC" id="6.1.1.7"/>
    </reaction>
</comment>
<dbReference type="InterPro" id="IPR018165">
    <property type="entry name" value="Ala-tRNA-synth_IIc_core"/>
</dbReference>
<accession>G8TY94</accession>
<dbReference type="GO" id="GO:0000049">
    <property type="term" value="F:tRNA binding"/>
    <property type="evidence" value="ECO:0007669"/>
    <property type="project" value="UniProtKB-KW"/>
</dbReference>
<dbReference type="FunFam" id="3.30.930.10:FF:000004">
    <property type="entry name" value="Alanine--tRNA ligase"/>
    <property type="match status" value="1"/>
</dbReference>